<evidence type="ECO:0000256" key="1">
    <source>
        <dbReference type="SAM" id="MobiDB-lite"/>
    </source>
</evidence>
<organism evidence="3 4">
    <name type="scientific">Planifilum fulgidum</name>
    <dbReference type="NCBI Taxonomy" id="201973"/>
    <lineage>
        <taxon>Bacteria</taxon>
        <taxon>Bacillati</taxon>
        <taxon>Bacillota</taxon>
        <taxon>Bacilli</taxon>
        <taxon>Bacillales</taxon>
        <taxon>Thermoactinomycetaceae</taxon>
        <taxon>Planifilum</taxon>
    </lineage>
</organism>
<evidence type="ECO:0000313" key="3">
    <source>
        <dbReference type="EMBL" id="SFG58234.1"/>
    </source>
</evidence>
<dbReference type="AlphaFoldDB" id="A0A1I2SZM6"/>
<name>A0A1I2SZM6_9BACL</name>
<protein>
    <submittedName>
        <fullName evidence="3">Pilus assembly protein CpaB</fullName>
    </submittedName>
</protein>
<dbReference type="CDD" id="cd11614">
    <property type="entry name" value="SAF_CpaB_FlgA_like"/>
    <property type="match status" value="1"/>
</dbReference>
<sequence length="254" mass="27968">MQDAKRRAIIFAIISLVLAALAGVLFMQRVSAVESQLGNQVTVFVAKTDIQPRQPLKPEQFEAVEVPQKFVQQSTVTNLNKIDEFVTIVPLKKGDVLDGNLLKPAKELGTSGNKRLVYVPASDRIVFDQPLNAQDRADIIVSWGGDDGSKRTVIFDTDVLVAAASGEEGKFSGVWLEMTLEEAKRFIDAQNFAQSVRILKAPQEKSKEKVSINQEVPDKVEKPEDQQNQGNQNPNGAGNQSLPSNLDEQQLDLD</sequence>
<keyword evidence="4" id="KW-1185">Reference proteome</keyword>
<evidence type="ECO:0000259" key="2">
    <source>
        <dbReference type="Pfam" id="PF08666"/>
    </source>
</evidence>
<feature type="compositionally biased region" description="Basic and acidic residues" evidence="1">
    <location>
        <begin position="203"/>
        <end position="225"/>
    </location>
</feature>
<dbReference type="InterPro" id="IPR013974">
    <property type="entry name" value="SAF"/>
</dbReference>
<dbReference type="Pfam" id="PF08666">
    <property type="entry name" value="SAF"/>
    <property type="match status" value="1"/>
</dbReference>
<gene>
    <name evidence="3" type="ORF">SAMN04488025_15210</name>
</gene>
<dbReference type="Proteomes" id="UP000198661">
    <property type="component" value="Unassembled WGS sequence"/>
</dbReference>
<feature type="region of interest" description="Disordered" evidence="1">
    <location>
        <begin position="203"/>
        <end position="254"/>
    </location>
</feature>
<feature type="compositionally biased region" description="Low complexity" evidence="1">
    <location>
        <begin position="226"/>
        <end position="240"/>
    </location>
</feature>
<evidence type="ECO:0000313" key="4">
    <source>
        <dbReference type="Proteomes" id="UP000198661"/>
    </source>
</evidence>
<proteinExistence type="predicted"/>
<feature type="domain" description="SAF" evidence="2">
    <location>
        <begin position="42"/>
        <end position="100"/>
    </location>
</feature>
<dbReference type="EMBL" id="FOOK01000052">
    <property type="protein sequence ID" value="SFG58234.1"/>
    <property type="molecule type" value="Genomic_DNA"/>
</dbReference>
<dbReference type="STRING" id="201973.SAMN04488025_15210"/>
<accession>A0A1I2SZM6</accession>
<reference evidence="3 4" key="1">
    <citation type="submission" date="2016-10" db="EMBL/GenBank/DDBJ databases">
        <authorList>
            <person name="de Groot N.N."/>
        </authorList>
    </citation>
    <scope>NUCLEOTIDE SEQUENCE [LARGE SCALE GENOMIC DNA]</scope>
    <source>
        <strain evidence="3 4">DSM 44945</strain>
    </source>
</reference>